<evidence type="ECO:0008006" key="7">
    <source>
        <dbReference type="Google" id="ProtNLM"/>
    </source>
</evidence>
<dbReference type="PROSITE" id="PS51221">
    <property type="entry name" value="TTL"/>
    <property type="match status" value="1"/>
</dbReference>
<keyword evidence="2" id="KW-0547">Nucleotide-binding</keyword>
<evidence type="ECO:0000256" key="3">
    <source>
        <dbReference type="ARBA" id="ARBA00022840"/>
    </source>
</evidence>
<feature type="region of interest" description="Disordered" evidence="4">
    <location>
        <begin position="17"/>
        <end position="40"/>
    </location>
</feature>
<dbReference type="GO" id="GO:0070740">
    <property type="term" value="F:tubulin-glutamic acid ligase activity"/>
    <property type="evidence" value="ECO:0007669"/>
    <property type="project" value="TreeGrafter"/>
</dbReference>
<keyword evidence="1" id="KW-0436">Ligase</keyword>
<dbReference type="GO" id="GO:0000226">
    <property type="term" value="P:microtubule cytoskeleton organization"/>
    <property type="evidence" value="ECO:0007669"/>
    <property type="project" value="TreeGrafter"/>
</dbReference>
<evidence type="ECO:0000256" key="1">
    <source>
        <dbReference type="ARBA" id="ARBA00022598"/>
    </source>
</evidence>
<dbReference type="GO" id="GO:0005524">
    <property type="term" value="F:ATP binding"/>
    <property type="evidence" value="ECO:0007669"/>
    <property type="project" value="UniProtKB-KW"/>
</dbReference>
<gene>
    <name evidence="5" type="ORF">PSON_ATCC_30995.1.T0050463</name>
</gene>
<name>A0A8S1K9B1_9CILI</name>
<reference evidence="5" key="1">
    <citation type="submission" date="2021-01" db="EMBL/GenBank/DDBJ databases">
        <authorList>
            <consortium name="Genoscope - CEA"/>
            <person name="William W."/>
        </authorList>
    </citation>
    <scope>NUCLEOTIDE SEQUENCE</scope>
</reference>
<protein>
    <recommendedName>
        <fullName evidence="7">Tubulin-tyrosine ligase family protein</fullName>
    </recommendedName>
</protein>
<dbReference type="GO" id="GO:0015631">
    <property type="term" value="F:tubulin binding"/>
    <property type="evidence" value="ECO:0007669"/>
    <property type="project" value="TreeGrafter"/>
</dbReference>
<dbReference type="Pfam" id="PF03133">
    <property type="entry name" value="TTL"/>
    <property type="match status" value="1"/>
</dbReference>
<sequence>MLENQMLQFLNSDFQQFTQQDKQDKQDENTETEVPNNSQRQLRVKSFEEKPANKPLNLIFQMLLQKKTQKRQQIKVDPKSIPLSINLSVQVQELPIIRKIMDKNEWKKAHNFDGDILWCGPDNVQQAKQFTYDFAMVFMNLCISRIPGAKLISTKKETTSIMAKMRQYFPSIYNFYPKTYTMPEDLHEFVEDFDKKDGISYIAKPDKGTQGQGIFIVSQIEDLFNNGVKDISYIKKNYIIQEYISNPLLLDDKKFDFRLYVLITSLKPLIAYINEEGLARLCTENYQDITSSNLSNVYMHLTNYSLNKNSQNFIIHPPDFQKINLGTKRTYTSAKKTLMKMGIDVPKLKLRIEQTIVRFLYGIAPFLLNSTREVYQDKWEKANCFHVIGFDILIDRDLKPWIIEINANPSLEITQVVQNPNGSKRVETSSLDAYVKTKVIEDAFIIAVKTPQEQIEQIGKGKYCNSYKMIIDGQPPIENLDLFYKLVDLFSNLCGLRYGNLNQMRFCRLANNSQLINDLLIKSDYDLIYKKIQLKSLQPDLNFFGFLEAIEQISEKLLKRKASNYTIQKAVTYVVNMALKSPSQQQRPQTAKR</sequence>
<dbReference type="PANTHER" id="PTHR12241:SF154">
    <property type="entry name" value="TUBULIN POLYGLUTAMYLASE TTLL11"/>
    <property type="match status" value="1"/>
</dbReference>
<dbReference type="GO" id="GO:0036064">
    <property type="term" value="C:ciliary basal body"/>
    <property type="evidence" value="ECO:0007669"/>
    <property type="project" value="TreeGrafter"/>
</dbReference>
<proteinExistence type="predicted"/>
<dbReference type="Proteomes" id="UP000692954">
    <property type="component" value="Unassembled WGS sequence"/>
</dbReference>
<dbReference type="AlphaFoldDB" id="A0A8S1K9B1"/>
<dbReference type="OrthoDB" id="202825at2759"/>
<keyword evidence="3" id="KW-0067">ATP-binding</keyword>
<organism evidence="5 6">
    <name type="scientific">Paramecium sonneborni</name>
    <dbReference type="NCBI Taxonomy" id="65129"/>
    <lineage>
        <taxon>Eukaryota</taxon>
        <taxon>Sar</taxon>
        <taxon>Alveolata</taxon>
        <taxon>Ciliophora</taxon>
        <taxon>Intramacronucleata</taxon>
        <taxon>Oligohymenophorea</taxon>
        <taxon>Peniculida</taxon>
        <taxon>Parameciidae</taxon>
        <taxon>Paramecium</taxon>
    </lineage>
</organism>
<dbReference type="PANTHER" id="PTHR12241">
    <property type="entry name" value="TUBULIN POLYGLUTAMYLASE"/>
    <property type="match status" value="1"/>
</dbReference>
<evidence type="ECO:0000313" key="5">
    <source>
        <dbReference type="EMBL" id="CAD8051231.1"/>
    </source>
</evidence>
<accession>A0A8S1K9B1</accession>
<keyword evidence="6" id="KW-1185">Reference proteome</keyword>
<evidence type="ECO:0000313" key="6">
    <source>
        <dbReference type="Proteomes" id="UP000692954"/>
    </source>
</evidence>
<dbReference type="EMBL" id="CAJJDN010000005">
    <property type="protein sequence ID" value="CAD8051231.1"/>
    <property type="molecule type" value="Genomic_DNA"/>
</dbReference>
<comment type="caution">
    <text evidence="5">The sequence shown here is derived from an EMBL/GenBank/DDBJ whole genome shotgun (WGS) entry which is preliminary data.</text>
</comment>
<dbReference type="InterPro" id="IPR004344">
    <property type="entry name" value="TTL/TTLL_fam"/>
</dbReference>
<evidence type="ECO:0000256" key="2">
    <source>
        <dbReference type="ARBA" id="ARBA00022741"/>
    </source>
</evidence>
<evidence type="ECO:0000256" key="4">
    <source>
        <dbReference type="SAM" id="MobiDB-lite"/>
    </source>
</evidence>